<evidence type="ECO:0000313" key="4">
    <source>
        <dbReference type="Proteomes" id="UP000077248"/>
    </source>
</evidence>
<dbReference type="GO" id="GO:0005737">
    <property type="term" value="C:cytoplasm"/>
    <property type="evidence" value="ECO:0007669"/>
    <property type="project" value="TreeGrafter"/>
</dbReference>
<dbReference type="Gene3D" id="3.40.50.720">
    <property type="entry name" value="NAD(P)-binding Rossmann-like Domain"/>
    <property type="match status" value="1"/>
</dbReference>
<dbReference type="VEuPathDB" id="FungiDB:CC77DRAFT_1000211"/>
<dbReference type="AlphaFoldDB" id="A0A177D737"/>
<dbReference type="GO" id="GO:0004029">
    <property type="term" value="F:aldehyde dehydrogenase (NAD+) activity"/>
    <property type="evidence" value="ECO:0007669"/>
    <property type="project" value="TreeGrafter"/>
</dbReference>
<dbReference type="KEGG" id="aalt:CC77DRAFT_1000211"/>
<dbReference type="EMBL" id="KV441496">
    <property type="protein sequence ID" value="OAG14990.1"/>
    <property type="molecule type" value="Genomic_DNA"/>
</dbReference>
<keyword evidence="1" id="KW-0732">Signal</keyword>
<protein>
    <submittedName>
        <fullName evidence="3">NAD(P)-binding protein</fullName>
    </submittedName>
</protein>
<dbReference type="PROSITE" id="PS51257">
    <property type="entry name" value="PROKAR_LIPOPROTEIN"/>
    <property type="match status" value="1"/>
</dbReference>
<dbReference type="SUPFAM" id="SSF51735">
    <property type="entry name" value="NAD(P)-binding Rossmann-fold domains"/>
    <property type="match status" value="1"/>
</dbReference>
<dbReference type="OMA" id="DEREQTW"/>
<dbReference type="InterPro" id="IPR036291">
    <property type="entry name" value="NAD(P)-bd_dom_sf"/>
</dbReference>
<dbReference type="GeneID" id="29108714"/>
<proteinExistence type="predicted"/>
<dbReference type="InterPro" id="IPR051783">
    <property type="entry name" value="NAD(P)-dependent_oxidoreduct"/>
</dbReference>
<evidence type="ECO:0000259" key="2">
    <source>
        <dbReference type="Pfam" id="PF01370"/>
    </source>
</evidence>
<organism evidence="3 4">
    <name type="scientific">Alternaria alternata</name>
    <name type="common">Alternaria rot fungus</name>
    <name type="synonym">Torula alternata</name>
    <dbReference type="NCBI Taxonomy" id="5599"/>
    <lineage>
        <taxon>Eukaryota</taxon>
        <taxon>Fungi</taxon>
        <taxon>Dikarya</taxon>
        <taxon>Ascomycota</taxon>
        <taxon>Pezizomycotina</taxon>
        <taxon>Dothideomycetes</taxon>
        <taxon>Pleosporomycetidae</taxon>
        <taxon>Pleosporales</taxon>
        <taxon>Pleosporineae</taxon>
        <taxon>Pleosporaceae</taxon>
        <taxon>Alternaria</taxon>
        <taxon>Alternaria sect. Alternaria</taxon>
        <taxon>Alternaria alternata complex</taxon>
    </lineage>
</organism>
<feature type="chain" id="PRO_5008059063" evidence="1">
    <location>
        <begin position="19"/>
        <end position="340"/>
    </location>
</feature>
<dbReference type="PANTHER" id="PTHR48079:SF6">
    <property type="entry name" value="NAD(P)-BINDING DOMAIN-CONTAINING PROTEIN-RELATED"/>
    <property type="match status" value="1"/>
</dbReference>
<accession>A0A177D737</accession>
<dbReference type="Proteomes" id="UP000077248">
    <property type="component" value="Unassembled WGS sequence"/>
</dbReference>
<feature type="signal peptide" evidence="1">
    <location>
        <begin position="1"/>
        <end position="18"/>
    </location>
</feature>
<dbReference type="PANTHER" id="PTHR48079">
    <property type="entry name" value="PROTEIN YEEZ"/>
    <property type="match status" value="1"/>
</dbReference>
<sequence>MVRLFLLGVTGWVGSCAAYTVAAAHPEYEYTALVRSEAKAESARKFLPGHTRFVIGDFDSFDLIASEAAAADIVLNWASSDHDGLNNAVIAGLKKKGSQCYLIHTSGTGLLTYEDAKNNREAQASSKVYDDWEGVSEVVGLPDDAMHMNVDRVILNTASENPSIRTAIVAPPLIYGVSANKNAARERSAARQMVIDILKHGKGFFINEGKARWNTVHVDDLARLYLIIVEQAAQGGGKATWGSESYYFAENGDVCFEELAKEISRIAWEKGQLSTDETESLTTSEGNKLFPFTTTMTLRNSRSKAVRARELLNWNPVEIGVVEDITKNWRFNAEEENPFF</sequence>
<keyword evidence="4" id="KW-1185">Reference proteome</keyword>
<evidence type="ECO:0000256" key="1">
    <source>
        <dbReference type="SAM" id="SignalP"/>
    </source>
</evidence>
<dbReference type="RefSeq" id="XP_018380411.1">
    <property type="nucleotide sequence ID" value="XM_018523120.1"/>
</dbReference>
<evidence type="ECO:0000313" key="3">
    <source>
        <dbReference type="EMBL" id="OAG14990.1"/>
    </source>
</evidence>
<dbReference type="InterPro" id="IPR001509">
    <property type="entry name" value="Epimerase_deHydtase"/>
</dbReference>
<name>A0A177D737_ALTAL</name>
<dbReference type="Pfam" id="PF01370">
    <property type="entry name" value="Epimerase"/>
    <property type="match status" value="1"/>
</dbReference>
<reference evidence="3 4" key="1">
    <citation type="submission" date="2016-05" db="EMBL/GenBank/DDBJ databases">
        <title>Comparative analysis of secretome profiles of manganese(II)-oxidizing ascomycete fungi.</title>
        <authorList>
            <consortium name="DOE Joint Genome Institute"/>
            <person name="Zeiner C.A."/>
            <person name="Purvine S.O."/>
            <person name="Zink E.M."/>
            <person name="Wu S."/>
            <person name="Pasa-Tolic L."/>
            <person name="Chaput D.L."/>
            <person name="Haridas S."/>
            <person name="Grigoriev I.V."/>
            <person name="Santelli C.M."/>
            <person name="Hansel C.M."/>
        </authorList>
    </citation>
    <scope>NUCLEOTIDE SEQUENCE [LARGE SCALE GENOMIC DNA]</scope>
    <source>
        <strain evidence="3 4">SRC1lrK2f</strain>
    </source>
</reference>
<feature type="domain" description="NAD-dependent epimerase/dehydratase" evidence="2">
    <location>
        <begin position="150"/>
        <end position="236"/>
    </location>
</feature>
<dbReference type="STRING" id="5599.A0A177D737"/>
<gene>
    <name evidence="3" type="ORF">CC77DRAFT_1000211</name>
</gene>